<proteinExistence type="predicted"/>
<gene>
    <name evidence="1" type="ORF">RHGRI_003739</name>
</gene>
<dbReference type="Proteomes" id="UP000823749">
    <property type="component" value="Chromosome 2"/>
</dbReference>
<name>A0AAV6L730_9ERIC</name>
<sequence length="112" mass="12903">MVRPPFLFHHPKAVNVVEQENERFHEAVKSNLGQGKYKFRLPYYTSIIRQYSTKPDVGHDLLDENCNHKALAFSGVVDVFSIEALGTKVADQELNNYSSLWLRLNSVSYFLN</sequence>
<reference evidence="1" key="1">
    <citation type="submission" date="2020-08" db="EMBL/GenBank/DDBJ databases">
        <title>Plant Genome Project.</title>
        <authorList>
            <person name="Zhang R.-G."/>
        </authorList>
    </citation>
    <scope>NUCLEOTIDE SEQUENCE</scope>
    <source>
        <strain evidence="1">WSP0</strain>
        <tissue evidence="1">Leaf</tissue>
    </source>
</reference>
<accession>A0AAV6L730</accession>
<dbReference type="AlphaFoldDB" id="A0AAV6L730"/>
<organism evidence="1 2">
    <name type="scientific">Rhododendron griersonianum</name>
    <dbReference type="NCBI Taxonomy" id="479676"/>
    <lineage>
        <taxon>Eukaryota</taxon>
        <taxon>Viridiplantae</taxon>
        <taxon>Streptophyta</taxon>
        <taxon>Embryophyta</taxon>
        <taxon>Tracheophyta</taxon>
        <taxon>Spermatophyta</taxon>
        <taxon>Magnoliopsida</taxon>
        <taxon>eudicotyledons</taxon>
        <taxon>Gunneridae</taxon>
        <taxon>Pentapetalae</taxon>
        <taxon>asterids</taxon>
        <taxon>Ericales</taxon>
        <taxon>Ericaceae</taxon>
        <taxon>Ericoideae</taxon>
        <taxon>Rhodoreae</taxon>
        <taxon>Rhododendron</taxon>
    </lineage>
</organism>
<evidence type="ECO:0000313" key="1">
    <source>
        <dbReference type="EMBL" id="KAG5560520.1"/>
    </source>
</evidence>
<comment type="caution">
    <text evidence="1">The sequence shown here is derived from an EMBL/GenBank/DDBJ whole genome shotgun (WGS) entry which is preliminary data.</text>
</comment>
<protein>
    <submittedName>
        <fullName evidence="1">Uncharacterized protein</fullName>
    </submittedName>
</protein>
<dbReference type="EMBL" id="JACTNZ010000002">
    <property type="protein sequence ID" value="KAG5560520.1"/>
    <property type="molecule type" value="Genomic_DNA"/>
</dbReference>
<keyword evidence="2" id="KW-1185">Reference proteome</keyword>
<evidence type="ECO:0000313" key="2">
    <source>
        <dbReference type="Proteomes" id="UP000823749"/>
    </source>
</evidence>